<keyword evidence="3" id="KW-1185">Reference proteome</keyword>
<reference evidence="2" key="1">
    <citation type="submission" date="2023-06" db="EMBL/GenBank/DDBJ databases">
        <authorList>
            <person name="Noh H."/>
        </authorList>
    </citation>
    <scope>NUCLEOTIDE SEQUENCE</scope>
    <source>
        <strain evidence="2">DUCC20226</strain>
    </source>
</reference>
<comment type="caution">
    <text evidence="2">The sequence shown here is derived from an EMBL/GenBank/DDBJ whole genome shotgun (WGS) entry which is preliminary data.</text>
</comment>
<organism evidence="2 3">
    <name type="scientific">Phomopsis amygdali</name>
    <name type="common">Fusicoccum amygdali</name>
    <dbReference type="NCBI Taxonomy" id="1214568"/>
    <lineage>
        <taxon>Eukaryota</taxon>
        <taxon>Fungi</taxon>
        <taxon>Dikarya</taxon>
        <taxon>Ascomycota</taxon>
        <taxon>Pezizomycotina</taxon>
        <taxon>Sordariomycetes</taxon>
        <taxon>Sordariomycetidae</taxon>
        <taxon>Diaporthales</taxon>
        <taxon>Diaporthaceae</taxon>
        <taxon>Diaporthe</taxon>
    </lineage>
</organism>
<feature type="region of interest" description="Disordered" evidence="1">
    <location>
        <begin position="1"/>
        <end position="21"/>
    </location>
</feature>
<evidence type="ECO:0000256" key="1">
    <source>
        <dbReference type="SAM" id="MobiDB-lite"/>
    </source>
</evidence>
<proteinExistence type="predicted"/>
<evidence type="ECO:0000313" key="3">
    <source>
        <dbReference type="Proteomes" id="UP001265746"/>
    </source>
</evidence>
<gene>
    <name evidence="2" type="ORF">N8I77_013677</name>
</gene>
<protein>
    <submittedName>
        <fullName evidence="2">Uncharacterized protein</fullName>
    </submittedName>
</protein>
<accession>A0AAD9S207</accession>
<evidence type="ECO:0000313" key="2">
    <source>
        <dbReference type="EMBL" id="KAK2595887.1"/>
    </source>
</evidence>
<sequence>MFSETTSESQDELETPRLTLDNVRTPYDEDEIVGLVTELYELLVKLAYIGRDHITWPPSGGHAINEDSCRELQVAPEVISLLKRLPYVMKVRTSCWTSERIPWDEDPDDRNPDGWELERPDDLRYYRNYYPQHAPSFFRRFLEKIETLEVIPSGCEQFERQYYGPEQPQIRNAAMRTLIETYGWLDGFRQVDWKHDVEGVWVSIIRQALD</sequence>
<dbReference type="EMBL" id="JAUJFL010000013">
    <property type="protein sequence ID" value="KAK2595887.1"/>
    <property type="molecule type" value="Genomic_DNA"/>
</dbReference>
<dbReference type="AlphaFoldDB" id="A0AAD9S207"/>
<name>A0AAD9S207_PHOAM</name>
<dbReference type="Proteomes" id="UP001265746">
    <property type="component" value="Unassembled WGS sequence"/>
</dbReference>